<evidence type="ECO:0000256" key="9">
    <source>
        <dbReference type="ARBA" id="ARBA00023180"/>
    </source>
</evidence>
<dbReference type="Proteomes" id="UP000013827">
    <property type="component" value="Unassembled WGS sequence"/>
</dbReference>
<protein>
    <recommendedName>
        <fullName evidence="14">glucan 1,3-beta-glucosidase</fullName>
        <ecNumber evidence="14">3.2.1.58</ecNumber>
    </recommendedName>
    <alternativeName>
        <fullName evidence="15">Exo-1,3-beta-glucanase D</fullName>
    </alternativeName>
</protein>
<evidence type="ECO:0000313" key="20">
    <source>
        <dbReference type="Proteomes" id="UP000013827"/>
    </source>
</evidence>
<dbReference type="PANTHER" id="PTHR31297:SF34">
    <property type="entry name" value="GLUCAN 1,3-BETA-GLUCOSIDASE 2"/>
    <property type="match status" value="1"/>
</dbReference>
<dbReference type="Pfam" id="PF00150">
    <property type="entry name" value="Cellulase"/>
    <property type="match status" value="1"/>
</dbReference>
<dbReference type="STRING" id="2903.R1CEL2"/>
<keyword evidence="3" id="KW-1003">Cell membrane</keyword>
<comment type="catalytic activity">
    <reaction evidence="12">
        <text>Successive hydrolysis of beta-D-glucose units from the non-reducing ends of (1-&gt;3)-beta-D-glucans, releasing alpha-glucose.</text>
        <dbReference type="EC" id="3.2.1.58"/>
    </reaction>
</comment>
<reference evidence="20" key="1">
    <citation type="journal article" date="2013" name="Nature">
        <title>Pan genome of the phytoplankton Emiliania underpins its global distribution.</title>
        <authorList>
            <person name="Read B.A."/>
            <person name="Kegel J."/>
            <person name="Klute M.J."/>
            <person name="Kuo A."/>
            <person name="Lefebvre S.C."/>
            <person name="Maumus F."/>
            <person name="Mayer C."/>
            <person name="Miller J."/>
            <person name="Monier A."/>
            <person name="Salamov A."/>
            <person name="Young J."/>
            <person name="Aguilar M."/>
            <person name="Claverie J.M."/>
            <person name="Frickenhaus S."/>
            <person name="Gonzalez K."/>
            <person name="Herman E.K."/>
            <person name="Lin Y.C."/>
            <person name="Napier J."/>
            <person name="Ogata H."/>
            <person name="Sarno A.F."/>
            <person name="Shmutz J."/>
            <person name="Schroeder D."/>
            <person name="de Vargas C."/>
            <person name="Verret F."/>
            <person name="von Dassow P."/>
            <person name="Valentin K."/>
            <person name="Van de Peer Y."/>
            <person name="Wheeler G."/>
            <person name="Dacks J.B."/>
            <person name="Delwiche C.F."/>
            <person name="Dyhrman S.T."/>
            <person name="Glockner G."/>
            <person name="John U."/>
            <person name="Richards T."/>
            <person name="Worden A.Z."/>
            <person name="Zhang X."/>
            <person name="Grigoriev I.V."/>
            <person name="Allen A.E."/>
            <person name="Bidle K."/>
            <person name="Borodovsky M."/>
            <person name="Bowler C."/>
            <person name="Brownlee C."/>
            <person name="Cock J.M."/>
            <person name="Elias M."/>
            <person name="Gladyshev V.N."/>
            <person name="Groth M."/>
            <person name="Guda C."/>
            <person name="Hadaegh A."/>
            <person name="Iglesias-Rodriguez M.D."/>
            <person name="Jenkins J."/>
            <person name="Jones B.M."/>
            <person name="Lawson T."/>
            <person name="Leese F."/>
            <person name="Lindquist E."/>
            <person name="Lobanov A."/>
            <person name="Lomsadze A."/>
            <person name="Malik S.B."/>
            <person name="Marsh M.E."/>
            <person name="Mackinder L."/>
            <person name="Mock T."/>
            <person name="Mueller-Roeber B."/>
            <person name="Pagarete A."/>
            <person name="Parker M."/>
            <person name="Probert I."/>
            <person name="Quesneville H."/>
            <person name="Raines C."/>
            <person name="Rensing S.A."/>
            <person name="Riano-Pachon D.M."/>
            <person name="Richier S."/>
            <person name="Rokitta S."/>
            <person name="Shiraiwa Y."/>
            <person name="Soanes D.M."/>
            <person name="van der Giezen M."/>
            <person name="Wahlund T.M."/>
            <person name="Williams B."/>
            <person name="Wilson W."/>
            <person name="Wolfe G."/>
            <person name="Wurch L.L."/>
        </authorList>
    </citation>
    <scope>NUCLEOTIDE SEQUENCE</scope>
</reference>
<organism evidence="19 20">
    <name type="scientific">Emiliania huxleyi (strain CCMP1516)</name>
    <dbReference type="NCBI Taxonomy" id="280463"/>
    <lineage>
        <taxon>Eukaryota</taxon>
        <taxon>Haptista</taxon>
        <taxon>Haptophyta</taxon>
        <taxon>Prymnesiophyceae</taxon>
        <taxon>Isochrysidales</taxon>
        <taxon>Noelaerhabdaceae</taxon>
        <taxon>Emiliania</taxon>
    </lineage>
</organism>
<evidence type="ECO:0000256" key="13">
    <source>
        <dbReference type="ARBA" id="ARBA00037126"/>
    </source>
</evidence>
<dbReference type="Gene3D" id="3.20.20.80">
    <property type="entry name" value="Glycosidases"/>
    <property type="match status" value="1"/>
</dbReference>
<comment type="subcellular location">
    <subcellularLocation>
        <location evidence="1">Cell membrane</location>
        <topology evidence="1">Single-pass type II membrane protein</topology>
    </subcellularLocation>
</comment>
<keyword evidence="8" id="KW-0472">Membrane</keyword>
<evidence type="ECO:0000256" key="6">
    <source>
        <dbReference type="ARBA" id="ARBA00022968"/>
    </source>
</evidence>
<evidence type="ECO:0000256" key="12">
    <source>
        <dbReference type="ARBA" id="ARBA00036824"/>
    </source>
</evidence>
<dbReference type="KEGG" id="ehx:EMIHUDRAFT_241574"/>
<evidence type="ECO:0000256" key="16">
    <source>
        <dbReference type="RuleBase" id="RU361153"/>
    </source>
</evidence>
<comment type="function">
    <text evidence="13">Glucosidase involved in the degradation of cellulosic biomass. Active on lichenan.</text>
</comment>
<name>A0A0D3JCD8_EMIH1</name>
<evidence type="ECO:0000256" key="17">
    <source>
        <dbReference type="SAM" id="MobiDB-lite"/>
    </source>
</evidence>
<dbReference type="GeneID" id="17266713"/>
<dbReference type="AlphaFoldDB" id="A0A0D3JCD8"/>
<feature type="domain" description="Glycoside hydrolase family 5" evidence="18">
    <location>
        <begin position="93"/>
        <end position="352"/>
    </location>
</feature>
<dbReference type="PANTHER" id="PTHR31297">
    <property type="entry name" value="GLUCAN ENDO-1,6-BETA-GLUCOSIDASE B"/>
    <property type="match status" value="1"/>
</dbReference>
<evidence type="ECO:0000259" key="18">
    <source>
        <dbReference type="Pfam" id="PF00150"/>
    </source>
</evidence>
<dbReference type="InterPro" id="IPR017853">
    <property type="entry name" value="GH"/>
</dbReference>
<reference evidence="19" key="2">
    <citation type="submission" date="2024-10" db="UniProtKB">
        <authorList>
            <consortium name="EnsemblProtists"/>
        </authorList>
    </citation>
    <scope>IDENTIFICATION</scope>
</reference>
<dbReference type="SUPFAM" id="SSF51445">
    <property type="entry name" value="(Trans)glycosidases"/>
    <property type="match status" value="1"/>
</dbReference>
<dbReference type="PaxDb" id="2903-EOD21173"/>
<dbReference type="GO" id="GO:0009251">
    <property type="term" value="P:glucan catabolic process"/>
    <property type="evidence" value="ECO:0007669"/>
    <property type="project" value="TreeGrafter"/>
</dbReference>
<keyword evidence="20" id="KW-1185">Reference proteome</keyword>
<evidence type="ECO:0000256" key="5">
    <source>
        <dbReference type="ARBA" id="ARBA00022801"/>
    </source>
</evidence>
<dbReference type="GO" id="GO:0009986">
    <property type="term" value="C:cell surface"/>
    <property type="evidence" value="ECO:0007669"/>
    <property type="project" value="TreeGrafter"/>
</dbReference>
<sequence>MYCALRVADYAGEPEPGSLRPAEFAVEAVESLKGSSTLGIVADPGARLRFLSVNLGSWLIPEHDYAVVTNESLCEYTERVGAAKSSREHLSTFVTEADFDWMASHGVNTVRVPLGWWNVLHASELPDPGTSKAWTSFAPSPEVSMAAIGQALDWAAHRRMYVLLDLHGGPGGQNGKDHSGCHGVAEWHEHSVNNSLLVISALMERFGDHDALWGVELLNEPGETGVGGFSTAPLRTCRSAQRRGAAAYAIIRSHRPDVAVVFCVLYWFDFWAWAGQLREPRYYNVVTDYHMYTAFDGFDGDSPDSMVEDAARAFGCRLMQHSYHHPAVVGEWALAVDRWGQKVKQGYVDAQLTSYNSSLGSYFWTHGRMGHHRQKAVGYRQVGHGEFHSSYAFPNVRKWYPSAPGAPSLEQLRAGTPVGAGHGLLPLPPITALCHTPEVIARVSGRLSVMRMMPSGRLSRDQKELLAQRDPALRPLV</sequence>
<evidence type="ECO:0000256" key="7">
    <source>
        <dbReference type="ARBA" id="ARBA00022989"/>
    </source>
</evidence>
<feature type="region of interest" description="Disordered" evidence="17">
    <location>
        <begin position="458"/>
        <end position="477"/>
    </location>
</feature>
<evidence type="ECO:0000256" key="14">
    <source>
        <dbReference type="ARBA" id="ARBA00038929"/>
    </source>
</evidence>
<dbReference type="EnsemblProtists" id="EOD21173">
    <property type="protein sequence ID" value="EOD21173"/>
    <property type="gene ID" value="EMIHUDRAFT_241574"/>
</dbReference>
<keyword evidence="4" id="KW-0812">Transmembrane</keyword>
<evidence type="ECO:0000256" key="1">
    <source>
        <dbReference type="ARBA" id="ARBA00004401"/>
    </source>
</evidence>
<dbReference type="HOGENOM" id="CLU_581965_0_0_1"/>
<dbReference type="GO" id="GO:0004338">
    <property type="term" value="F:glucan exo-1,3-beta-glucosidase activity"/>
    <property type="evidence" value="ECO:0007669"/>
    <property type="project" value="UniProtKB-EC"/>
</dbReference>
<keyword evidence="5 16" id="KW-0378">Hydrolase</keyword>
<evidence type="ECO:0000256" key="15">
    <source>
        <dbReference type="ARBA" id="ARBA00041260"/>
    </source>
</evidence>
<comment type="similarity">
    <text evidence="2 16">Belongs to the glycosyl hydrolase 5 (cellulase A) family.</text>
</comment>
<evidence type="ECO:0000256" key="11">
    <source>
        <dbReference type="ARBA" id="ARBA00023316"/>
    </source>
</evidence>
<evidence type="ECO:0000256" key="4">
    <source>
        <dbReference type="ARBA" id="ARBA00022692"/>
    </source>
</evidence>
<evidence type="ECO:0000256" key="10">
    <source>
        <dbReference type="ARBA" id="ARBA00023295"/>
    </source>
</evidence>
<dbReference type="EC" id="3.2.1.58" evidence="14"/>
<keyword evidence="9" id="KW-0325">Glycoprotein</keyword>
<accession>A0A0D3JCD8</accession>
<feature type="compositionally biased region" description="Basic and acidic residues" evidence="17">
    <location>
        <begin position="458"/>
        <end position="467"/>
    </location>
</feature>
<keyword evidence="10 16" id="KW-0326">Glycosidase</keyword>
<keyword evidence="6" id="KW-0735">Signal-anchor</keyword>
<proteinExistence type="inferred from homology"/>
<evidence type="ECO:0000313" key="19">
    <source>
        <dbReference type="EnsemblProtists" id="EOD21173"/>
    </source>
</evidence>
<evidence type="ECO:0000256" key="2">
    <source>
        <dbReference type="ARBA" id="ARBA00005641"/>
    </source>
</evidence>
<dbReference type="RefSeq" id="XP_005773602.1">
    <property type="nucleotide sequence ID" value="XM_005773545.1"/>
</dbReference>
<dbReference type="GO" id="GO:0071555">
    <property type="term" value="P:cell wall organization"/>
    <property type="evidence" value="ECO:0007669"/>
    <property type="project" value="UniProtKB-KW"/>
</dbReference>
<evidence type="ECO:0000256" key="3">
    <source>
        <dbReference type="ARBA" id="ARBA00022475"/>
    </source>
</evidence>
<evidence type="ECO:0000256" key="8">
    <source>
        <dbReference type="ARBA" id="ARBA00023136"/>
    </source>
</evidence>
<dbReference type="eggNOG" id="ENOG502QPYU">
    <property type="taxonomic scope" value="Eukaryota"/>
</dbReference>
<dbReference type="InterPro" id="IPR001547">
    <property type="entry name" value="Glyco_hydro_5"/>
</dbReference>
<dbReference type="InterPro" id="IPR050386">
    <property type="entry name" value="Glycosyl_hydrolase_5"/>
</dbReference>
<dbReference type="GO" id="GO:0005886">
    <property type="term" value="C:plasma membrane"/>
    <property type="evidence" value="ECO:0007669"/>
    <property type="project" value="UniProtKB-SubCell"/>
</dbReference>
<keyword evidence="7" id="KW-1133">Transmembrane helix</keyword>
<keyword evidence="11" id="KW-0961">Cell wall biogenesis/degradation</keyword>
<dbReference type="GO" id="GO:0005576">
    <property type="term" value="C:extracellular region"/>
    <property type="evidence" value="ECO:0007669"/>
    <property type="project" value="TreeGrafter"/>
</dbReference>